<name>A0A0A8VKA3_YERRU</name>
<dbReference type="GeneID" id="66880646"/>
<protein>
    <submittedName>
        <fullName evidence="1">Uncharacterized protein</fullName>
    </submittedName>
</protein>
<evidence type="ECO:0000313" key="2">
    <source>
        <dbReference type="EMBL" id="SUQ01324.1"/>
    </source>
</evidence>
<organism evidence="1">
    <name type="scientific">Yersinia ruckeri</name>
    <dbReference type="NCBI Taxonomy" id="29486"/>
    <lineage>
        <taxon>Bacteria</taxon>
        <taxon>Pseudomonadati</taxon>
        <taxon>Pseudomonadota</taxon>
        <taxon>Gammaproteobacteria</taxon>
        <taxon>Enterobacterales</taxon>
        <taxon>Yersiniaceae</taxon>
        <taxon>Yersinia</taxon>
    </lineage>
</organism>
<reference evidence="1" key="1">
    <citation type="journal article" date="2015" name="Genome Announc.">
        <title>Complete Genome Sequence of Yersinia ruckeri Strain CSF007-82, Etiologic Agent of Red Mouth Disease in Salmonid Fish.</title>
        <authorList>
            <person name="Nelson M.C."/>
            <person name="LaPatra S.E."/>
            <person name="Welch T.J."/>
            <person name="Graf J."/>
        </authorList>
    </citation>
    <scope>NUCLEOTIDE SEQUENCE</scope>
    <source>
        <strain evidence="1">CSF007-82</strain>
    </source>
</reference>
<dbReference type="RefSeq" id="WP_038251168.1">
    <property type="nucleotide sequence ID" value="NZ_CCYO01000005.1"/>
</dbReference>
<evidence type="ECO:0000313" key="3">
    <source>
        <dbReference type="Proteomes" id="UP000255169"/>
    </source>
</evidence>
<evidence type="ECO:0000313" key="1">
    <source>
        <dbReference type="EMBL" id="CEK28773.1"/>
    </source>
</evidence>
<dbReference type="AlphaFoldDB" id="A0A0A8VKA3"/>
<proteinExistence type="predicted"/>
<dbReference type="STRING" id="29486.UGYR_07460"/>
<gene>
    <name evidence="1" type="ORF">CSF007_15250</name>
    <name evidence="2" type="ORF">NCTC10476_02675</name>
</gene>
<reference evidence="2 3" key="2">
    <citation type="submission" date="2018-06" db="EMBL/GenBank/DDBJ databases">
        <authorList>
            <consortium name="Pathogen Informatics"/>
            <person name="Doyle S."/>
        </authorList>
    </citation>
    <scope>NUCLEOTIDE SEQUENCE [LARGE SCALE GENOMIC DNA]</scope>
    <source>
        <strain evidence="2 3">NCTC10476</strain>
    </source>
</reference>
<accession>A0A0A8VKA3</accession>
<dbReference type="EMBL" id="LN681231">
    <property type="protein sequence ID" value="CEK28773.1"/>
    <property type="molecule type" value="Genomic_DNA"/>
</dbReference>
<sequence length="278" mass="29684">MRAIYTPPTIIHIASIEKKGQATNINTSDRTPLAAAFAHKIASVKNQNTLLTRPSGMISAAATKQTTAVNETTGQQKIADAPQAPRSNLSSFLNKFEKINAQFIENGKKPVAGKARDLTGCKILPPSHALNKAVEKAAGGIEAVKKLHDTIVKHSAEKQIKLKTERPAAQEMPRVIRPQLEPSKTITPSLIPTPVIAPFNAGEAPPPPPLPSNAMLNAVAQANAPKVETSNPQVSGQDLFAKNRCNVAKNTAQQNKPFDAILKEMAKVQLKATGLKNS</sequence>
<dbReference type="EMBL" id="UHJG01000001">
    <property type="protein sequence ID" value="SUQ01324.1"/>
    <property type="molecule type" value="Genomic_DNA"/>
</dbReference>
<keyword evidence="3" id="KW-1185">Reference proteome</keyword>
<dbReference type="Proteomes" id="UP000255169">
    <property type="component" value="Unassembled WGS sequence"/>
</dbReference>